<name>A0A068NWG1_FIMGI</name>
<proteinExistence type="predicted"/>
<dbReference type="Proteomes" id="UP000027982">
    <property type="component" value="Chromosome"/>
</dbReference>
<protein>
    <submittedName>
        <fullName evidence="2">Uncharacterized protein</fullName>
    </submittedName>
</protein>
<evidence type="ECO:0000313" key="2">
    <source>
        <dbReference type="EMBL" id="AIE87791.1"/>
    </source>
</evidence>
<evidence type="ECO:0000313" key="3">
    <source>
        <dbReference type="Proteomes" id="UP000027982"/>
    </source>
</evidence>
<dbReference type="KEGG" id="fgi:OP10G_4423"/>
<dbReference type="AlphaFoldDB" id="A0A068NWG1"/>
<accession>A0A068NWG1</accession>
<keyword evidence="3" id="KW-1185">Reference proteome</keyword>
<evidence type="ECO:0000256" key="1">
    <source>
        <dbReference type="SAM" id="MobiDB-lite"/>
    </source>
</evidence>
<gene>
    <name evidence="2" type="ORF">OP10G_4423</name>
</gene>
<dbReference type="HOGENOM" id="CLU_3183947_0_0_0"/>
<organism evidence="2 3">
    <name type="scientific">Fimbriimonas ginsengisoli Gsoil 348</name>
    <dbReference type="NCBI Taxonomy" id="661478"/>
    <lineage>
        <taxon>Bacteria</taxon>
        <taxon>Bacillati</taxon>
        <taxon>Armatimonadota</taxon>
        <taxon>Fimbriimonadia</taxon>
        <taxon>Fimbriimonadales</taxon>
        <taxon>Fimbriimonadaceae</taxon>
        <taxon>Fimbriimonas</taxon>
    </lineage>
</organism>
<dbReference type="EMBL" id="CP007139">
    <property type="protein sequence ID" value="AIE87791.1"/>
    <property type="molecule type" value="Genomic_DNA"/>
</dbReference>
<sequence>MECATSVALSPPRVSGESATEVAHSQGKLVGSEENHPFIGWEPMLH</sequence>
<reference evidence="2 3" key="1">
    <citation type="journal article" date="2014" name="PLoS ONE">
        <title>The first complete genome sequence of the class fimbriimonadia in the phylum armatimonadetes.</title>
        <authorList>
            <person name="Hu Z.Y."/>
            <person name="Wang Y.Z."/>
            <person name="Im W.T."/>
            <person name="Wang S.Y."/>
            <person name="Zhao G.P."/>
            <person name="Zheng H.J."/>
            <person name="Quan Z.X."/>
        </authorList>
    </citation>
    <scope>NUCLEOTIDE SEQUENCE [LARGE SCALE GENOMIC DNA]</scope>
    <source>
        <strain evidence="2">Gsoil 348</strain>
    </source>
</reference>
<feature type="region of interest" description="Disordered" evidence="1">
    <location>
        <begin position="1"/>
        <end position="36"/>
    </location>
</feature>
<dbReference type="STRING" id="661478.OP10G_4423"/>